<keyword evidence="1" id="KW-0378">Hydrolase</keyword>
<dbReference type="EMBL" id="UYRU01074144">
    <property type="protein sequence ID" value="VDN24285.1"/>
    <property type="molecule type" value="Genomic_DNA"/>
</dbReference>
<sequence length="71" mass="7972">MIADILPHFLAVYKMSRKMEEVYFSPFLVAIDEKTRSIVIAVRGTLSIEDMIVDMLAEGARVQEEDLGPTA</sequence>
<dbReference type="OrthoDB" id="438440at2759"/>
<dbReference type="PANTHER" id="PTHR45792">
    <property type="entry name" value="DIACYLGLYCEROL LIPASE HOMOLOG-RELATED"/>
    <property type="match status" value="1"/>
</dbReference>
<dbReference type="InterPro" id="IPR052214">
    <property type="entry name" value="DAG_Lipase-Related"/>
</dbReference>
<gene>
    <name evidence="4" type="ORF">DILT_LOCUS14402</name>
</gene>
<keyword evidence="2" id="KW-0442">Lipid degradation</keyword>
<dbReference type="GO" id="GO:0016042">
    <property type="term" value="P:lipid catabolic process"/>
    <property type="evidence" value="ECO:0007669"/>
    <property type="project" value="UniProtKB-KW"/>
</dbReference>
<dbReference type="PANTHER" id="PTHR45792:SF8">
    <property type="entry name" value="DIACYLGLYCEROL LIPASE-ALPHA"/>
    <property type="match status" value="1"/>
</dbReference>
<accession>A0A3P7M4K7</accession>
<protein>
    <submittedName>
        <fullName evidence="4">Uncharacterized protein</fullName>
    </submittedName>
</protein>
<reference evidence="4 5" key="1">
    <citation type="submission" date="2018-11" db="EMBL/GenBank/DDBJ databases">
        <authorList>
            <consortium name="Pathogen Informatics"/>
        </authorList>
    </citation>
    <scope>NUCLEOTIDE SEQUENCE [LARGE SCALE GENOMIC DNA]</scope>
</reference>
<keyword evidence="3" id="KW-0443">Lipid metabolism</keyword>
<evidence type="ECO:0000256" key="1">
    <source>
        <dbReference type="ARBA" id="ARBA00022801"/>
    </source>
</evidence>
<evidence type="ECO:0000256" key="3">
    <source>
        <dbReference type="ARBA" id="ARBA00023098"/>
    </source>
</evidence>
<dbReference type="InterPro" id="IPR029058">
    <property type="entry name" value="AB_hydrolase_fold"/>
</dbReference>
<evidence type="ECO:0000313" key="5">
    <source>
        <dbReference type="Proteomes" id="UP000281553"/>
    </source>
</evidence>
<name>A0A3P7M4K7_DIBLA</name>
<feature type="non-terminal residue" evidence="4">
    <location>
        <position position="71"/>
    </location>
</feature>
<proteinExistence type="predicted"/>
<dbReference type="Proteomes" id="UP000281553">
    <property type="component" value="Unassembled WGS sequence"/>
</dbReference>
<dbReference type="Gene3D" id="3.40.50.1820">
    <property type="entry name" value="alpha/beta hydrolase"/>
    <property type="match status" value="1"/>
</dbReference>
<organism evidence="4 5">
    <name type="scientific">Dibothriocephalus latus</name>
    <name type="common">Fish tapeworm</name>
    <name type="synonym">Diphyllobothrium latum</name>
    <dbReference type="NCBI Taxonomy" id="60516"/>
    <lineage>
        <taxon>Eukaryota</taxon>
        <taxon>Metazoa</taxon>
        <taxon>Spiralia</taxon>
        <taxon>Lophotrochozoa</taxon>
        <taxon>Platyhelminthes</taxon>
        <taxon>Cestoda</taxon>
        <taxon>Eucestoda</taxon>
        <taxon>Diphyllobothriidea</taxon>
        <taxon>Diphyllobothriidae</taxon>
        <taxon>Dibothriocephalus</taxon>
    </lineage>
</organism>
<dbReference type="AlphaFoldDB" id="A0A3P7M4K7"/>
<evidence type="ECO:0000256" key="2">
    <source>
        <dbReference type="ARBA" id="ARBA00022963"/>
    </source>
</evidence>
<keyword evidence="5" id="KW-1185">Reference proteome</keyword>
<dbReference type="GO" id="GO:0016298">
    <property type="term" value="F:lipase activity"/>
    <property type="evidence" value="ECO:0007669"/>
    <property type="project" value="TreeGrafter"/>
</dbReference>
<evidence type="ECO:0000313" key="4">
    <source>
        <dbReference type="EMBL" id="VDN24285.1"/>
    </source>
</evidence>